<evidence type="ECO:0000256" key="4">
    <source>
        <dbReference type="ARBA" id="ARBA00023155"/>
    </source>
</evidence>
<keyword evidence="4 6" id="KW-0371">Homeobox</keyword>
<dbReference type="GO" id="GO:0005634">
    <property type="term" value="C:nucleus"/>
    <property type="evidence" value="ECO:0007669"/>
    <property type="project" value="UniProtKB-SubCell"/>
</dbReference>
<feature type="region of interest" description="Disordered" evidence="8">
    <location>
        <begin position="326"/>
        <end position="380"/>
    </location>
</feature>
<dbReference type="Pfam" id="PF00046">
    <property type="entry name" value="Homeodomain"/>
    <property type="match status" value="1"/>
</dbReference>
<keyword evidence="2" id="KW-0217">Developmental protein</keyword>
<reference evidence="10" key="1">
    <citation type="submission" date="2015-06" db="EMBL/GenBank/DDBJ databases">
        <title>Paracyclopina nana hox gene.</title>
        <authorList>
            <person name="Kim B.-M."/>
            <person name="Lee J.-S."/>
        </authorList>
    </citation>
    <scope>NUCLEOTIDE SEQUENCE</scope>
</reference>
<evidence type="ECO:0000313" key="11">
    <source>
        <dbReference type="EMBL" id="ALB00314.1"/>
    </source>
</evidence>
<dbReference type="SMART" id="SM00389">
    <property type="entry name" value="HOX"/>
    <property type="match status" value="1"/>
</dbReference>
<keyword evidence="3 6" id="KW-0238">DNA-binding</keyword>
<feature type="domain" description="Homeobox" evidence="9">
    <location>
        <begin position="267"/>
        <end position="327"/>
    </location>
</feature>
<keyword evidence="5 6" id="KW-0539">Nucleus</keyword>
<dbReference type="PRINTS" id="PR00024">
    <property type="entry name" value="HOMEOBOX"/>
</dbReference>
<evidence type="ECO:0000256" key="3">
    <source>
        <dbReference type="ARBA" id="ARBA00023125"/>
    </source>
</evidence>
<dbReference type="SUPFAM" id="SSF46689">
    <property type="entry name" value="Homeodomain-like"/>
    <property type="match status" value="1"/>
</dbReference>
<dbReference type="InterPro" id="IPR017970">
    <property type="entry name" value="Homeobox_CS"/>
</dbReference>
<dbReference type="PANTHER" id="PTHR45946">
    <property type="entry name" value="HOMEOBOX PROTEIN ROUGH-RELATED"/>
    <property type="match status" value="1"/>
</dbReference>
<evidence type="ECO:0000256" key="6">
    <source>
        <dbReference type="PROSITE-ProRule" id="PRU00108"/>
    </source>
</evidence>
<dbReference type="InterPro" id="IPR020479">
    <property type="entry name" value="HD_metazoa"/>
</dbReference>
<dbReference type="PROSITE" id="PS50071">
    <property type="entry name" value="HOMEOBOX_2"/>
    <property type="match status" value="1"/>
</dbReference>
<dbReference type="InterPro" id="IPR009057">
    <property type="entry name" value="Homeodomain-like_sf"/>
</dbReference>
<dbReference type="CDD" id="cd00086">
    <property type="entry name" value="homeodomain"/>
    <property type="match status" value="1"/>
</dbReference>
<proteinExistence type="predicted"/>
<name>A0A0K2JMW0_PARNA</name>
<feature type="region of interest" description="Disordered" evidence="8">
    <location>
        <begin position="87"/>
        <end position="118"/>
    </location>
</feature>
<dbReference type="Gene3D" id="1.10.10.60">
    <property type="entry name" value="Homeodomain-like"/>
    <property type="match status" value="1"/>
</dbReference>
<dbReference type="AlphaFoldDB" id="A0A0K2JMW0"/>
<evidence type="ECO:0000256" key="8">
    <source>
        <dbReference type="SAM" id="MobiDB-lite"/>
    </source>
</evidence>
<organism evidence="11">
    <name type="scientific">Paracyclopina nana</name>
    <name type="common">Marine copepod</name>
    <dbReference type="NCBI Taxonomy" id="565004"/>
    <lineage>
        <taxon>Eukaryota</taxon>
        <taxon>Metazoa</taxon>
        <taxon>Ecdysozoa</taxon>
        <taxon>Arthropoda</taxon>
        <taxon>Crustacea</taxon>
        <taxon>Multicrustacea</taxon>
        <taxon>Hexanauplia</taxon>
        <taxon>Copepoda</taxon>
        <taxon>Cyclopoida</taxon>
        <taxon>Cyclopettidae</taxon>
        <taxon>Paracyclopina</taxon>
    </lineage>
</organism>
<dbReference type="PANTHER" id="PTHR45946:SF4">
    <property type="entry name" value="HOMEOBOX PROTEIN ROUGH-RELATED"/>
    <property type="match status" value="1"/>
</dbReference>
<evidence type="ECO:0000256" key="5">
    <source>
        <dbReference type="ARBA" id="ARBA00023242"/>
    </source>
</evidence>
<gene>
    <name evidence="11" type="primary">lab</name>
</gene>
<sequence length="380" mass="38715">MNSNGTMFGMCNPEAAGVYGHHHHHQSQHYASSDLGGSPGYCGSSTPVTSEAAGGAVGNPYGLHAAAAAAAAAASVAASAASEVVNNNRSSSSGEGGGGGGGGGGHSPTAPIISDNGLQYANLDGSGGPAGYPGGGYGHHGGGHMGGYHYSDIHGDGGLAAAAAAAASGQAGSGISAYFDNSAAAAYAAQSQYPSIYGQHPHSLKSRVVADFGSSSYPADFAAAASAVSKPSPAVPTYKWMQVKRNVPKPVPKPESYGYGGQPSPGGINNTGRTNFTTKQLTELEKEFHFNKYLTRARRIEIAGALQLNETQVKIWFQNRRMKQKKRMKEGLIPPDPTLTGGGAGDHHHHNNTSPLSQNHNTDSNSSGGPLKSESPHDNV</sequence>
<dbReference type="FunFam" id="1.10.10.60:FF:000113">
    <property type="entry name" value="homeobox protein Hox-B1"/>
    <property type="match status" value="1"/>
</dbReference>
<evidence type="ECO:0000256" key="2">
    <source>
        <dbReference type="ARBA" id="ARBA00022473"/>
    </source>
</evidence>
<dbReference type="InterPro" id="IPR046327">
    <property type="entry name" value="HXA1/B1/D1"/>
</dbReference>
<dbReference type="InterPro" id="IPR001356">
    <property type="entry name" value="HD"/>
</dbReference>
<feature type="compositionally biased region" description="Polar residues" evidence="8">
    <location>
        <begin position="352"/>
        <end position="368"/>
    </location>
</feature>
<evidence type="ECO:0000256" key="1">
    <source>
        <dbReference type="ARBA" id="ARBA00004123"/>
    </source>
</evidence>
<comment type="subcellular location">
    <subcellularLocation>
        <location evidence="1 6 7">Nucleus</location>
    </subcellularLocation>
</comment>
<dbReference type="GO" id="GO:0000981">
    <property type="term" value="F:DNA-binding transcription factor activity, RNA polymerase II-specific"/>
    <property type="evidence" value="ECO:0007669"/>
    <property type="project" value="InterPro"/>
</dbReference>
<dbReference type="PROSITE" id="PS00027">
    <property type="entry name" value="HOMEOBOX_1"/>
    <property type="match status" value="1"/>
</dbReference>
<feature type="region of interest" description="Disordered" evidence="8">
    <location>
        <begin position="249"/>
        <end position="274"/>
    </location>
</feature>
<dbReference type="EMBL" id="KT211414">
    <property type="protein sequence ID" value="ALB00305.1"/>
    <property type="molecule type" value="Genomic_DNA"/>
</dbReference>
<accession>A0A0K2JMW0</accession>
<evidence type="ECO:0000256" key="7">
    <source>
        <dbReference type="RuleBase" id="RU000682"/>
    </source>
</evidence>
<reference evidence="11" key="2">
    <citation type="submission" date="2015-07" db="EMBL/GenBank/DDBJ databases">
        <title>First identification of a single homeobox (Hox) cluster in the cyclopoid copepod Paracyclopina nana.</title>
        <authorList>
            <person name="Kim B.-M."/>
            <person name="Lee J.-S."/>
        </authorList>
    </citation>
    <scope>NUCLEOTIDE SEQUENCE</scope>
</reference>
<dbReference type="EMBL" id="KT345727">
    <property type="protein sequence ID" value="ALB00314.1"/>
    <property type="molecule type" value="Genomic_DNA"/>
</dbReference>
<dbReference type="GO" id="GO:0000978">
    <property type="term" value="F:RNA polymerase II cis-regulatory region sequence-specific DNA binding"/>
    <property type="evidence" value="ECO:0007669"/>
    <property type="project" value="TreeGrafter"/>
</dbReference>
<evidence type="ECO:0000313" key="10">
    <source>
        <dbReference type="EMBL" id="ALB00305.1"/>
    </source>
</evidence>
<feature type="DNA-binding region" description="Homeobox" evidence="6">
    <location>
        <begin position="269"/>
        <end position="328"/>
    </location>
</feature>
<evidence type="ECO:0000259" key="9">
    <source>
        <dbReference type="PROSITE" id="PS50071"/>
    </source>
</evidence>
<feature type="compositionally biased region" description="Gly residues" evidence="8">
    <location>
        <begin position="94"/>
        <end position="106"/>
    </location>
</feature>
<protein>
    <submittedName>
        <fullName evidence="11">Labial</fullName>
    </submittedName>
</protein>